<accession>A0ABV7MH76</accession>
<organism evidence="1 2">
    <name type="scientific">Mesorhizobium cantuariense</name>
    <dbReference type="NCBI Taxonomy" id="1300275"/>
    <lineage>
        <taxon>Bacteria</taxon>
        <taxon>Pseudomonadati</taxon>
        <taxon>Pseudomonadota</taxon>
        <taxon>Alphaproteobacteria</taxon>
        <taxon>Hyphomicrobiales</taxon>
        <taxon>Phyllobacteriaceae</taxon>
        <taxon>Mesorhizobium</taxon>
    </lineage>
</organism>
<dbReference type="Proteomes" id="UP001595648">
    <property type="component" value="Unassembled WGS sequence"/>
</dbReference>
<evidence type="ECO:0000313" key="1">
    <source>
        <dbReference type="EMBL" id="MFC3321221.1"/>
    </source>
</evidence>
<sequence length="81" mass="9263">MYHENFGSGWQLDAATRPVVNGLLGFISLETDSELQTTALCLRWRFRFRTELPMTVTGKPQKFLMRNAMAEERGLVVQKTA</sequence>
<evidence type="ECO:0000313" key="2">
    <source>
        <dbReference type="Proteomes" id="UP001595648"/>
    </source>
</evidence>
<name>A0ABV7MH76_9HYPH</name>
<protein>
    <submittedName>
        <fullName evidence="1">Uncharacterized protein</fullName>
    </submittedName>
</protein>
<comment type="caution">
    <text evidence="1">The sequence shown here is derived from an EMBL/GenBank/DDBJ whole genome shotgun (WGS) entry which is preliminary data.</text>
</comment>
<keyword evidence="2" id="KW-1185">Reference proteome</keyword>
<dbReference type="EMBL" id="JBHRVD010000001">
    <property type="protein sequence ID" value="MFC3321221.1"/>
    <property type="molecule type" value="Genomic_DNA"/>
</dbReference>
<dbReference type="RefSeq" id="WP_378977408.1">
    <property type="nucleotide sequence ID" value="NZ_JBHRVD010000001.1"/>
</dbReference>
<proteinExistence type="predicted"/>
<reference evidence="2" key="1">
    <citation type="journal article" date="2019" name="Int. J. Syst. Evol. Microbiol.">
        <title>The Global Catalogue of Microorganisms (GCM) 10K type strain sequencing project: providing services to taxonomists for standard genome sequencing and annotation.</title>
        <authorList>
            <consortium name="The Broad Institute Genomics Platform"/>
            <consortium name="The Broad Institute Genome Sequencing Center for Infectious Disease"/>
            <person name="Wu L."/>
            <person name="Ma J."/>
        </authorList>
    </citation>
    <scope>NUCLEOTIDE SEQUENCE [LARGE SCALE GENOMIC DNA]</scope>
    <source>
        <strain evidence="2">ICMP 19515</strain>
    </source>
</reference>
<gene>
    <name evidence="1" type="ORF">ACFOJ9_05405</name>
</gene>